<name>A0A409VPI6_9AGAR</name>
<dbReference type="Pfam" id="PF00326">
    <property type="entry name" value="Peptidase_S9"/>
    <property type="match status" value="1"/>
</dbReference>
<comment type="caution">
    <text evidence="2">The sequence shown here is derived from an EMBL/GenBank/DDBJ whole genome shotgun (WGS) entry which is preliminary data.</text>
</comment>
<dbReference type="OrthoDB" id="43744at2759"/>
<reference evidence="2 3" key="1">
    <citation type="journal article" date="2018" name="Evol. Lett.">
        <title>Horizontal gene cluster transfer increased hallucinogenic mushroom diversity.</title>
        <authorList>
            <person name="Reynolds H.T."/>
            <person name="Vijayakumar V."/>
            <person name="Gluck-Thaler E."/>
            <person name="Korotkin H.B."/>
            <person name="Matheny P.B."/>
            <person name="Slot J.C."/>
        </authorList>
    </citation>
    <scope>NUCLEOTIDE SEQUENCE [LARGE SCALE GENOMIC DNA]</scope>
    <source>
        <strain evidence="2 3">2629</strain>
    </source>
</reference>
<organism evidence="2 3">
    <name type="scientific">Panaeolus cyanescens</name>
    <dbReference type="NCBI Taxonomy" id="181874"/>
    <lineage>
        <taxon>Eukaryota</taxon>
        <taxon>Fungi</taxon>
        <taxon>Dikarya</taxon>
        <taxon>Basidiomycota</taxon>
        <taxon>Agaricomycotina</taxon>
        <taxon>Agaricomycetes</taxon>
        <taxon>Agaricomycetidae</taxon>
        <taxon>Agaricales</taxon>
        <taxon>Agaricineae</taxon>
        <taxon>Galeropsidaceae</taxon>
        <taxon>Panaeolus</taxon>
    </lineage>
</organism>
<dbReference type="SUPFAM" id="SSF53474">
    <property type="entry name" value="alpha/beta-Hydrolases"/>
    <property type="match status" value="1"/>
</dbReference>
<proteinExistence type="predicted"/>
<evidence type="ECO:0000313" key="3">
    <source>
        <dbReference type="Proteomes" id="UP000284842"/>
    </source>
</evidence>
<feature type="domain" description="Peptidase S9 prolyl oligopeptidase catalytic" evidence="1">
    <location>
        <begin position="480"/>
        <end position="681"/>
    </location>
</feature>
<evidence type="ECO:0000313" key="2">
    <source>
        <dbReference type="EMBL" id="PPQ68180.1"/>
    </source>
</evidence>
<accession>A0A409VPI6</accession>
<dbReference type="STRING" id="181874.A0A409VPI6"/>
<dbReference type="InParanoid" id="A0A409VPI6"/>
<sequence length="684" mass="74977">MSPQRAPYGTWTSPITAESITKGANSITEILVDSVTSEIYHLESRPSEKGRNVVVHTSTDTDVVGQNWNVRTMVQEYGGAPATVHDGILYFSNLTDGRVYRVSVKGGEPEAITPADKPYRYSSLTAHPSSPHLLVSILEDHTNPLPAEVQTTLVTINTTTKSVSTLVKGADFYGTPRFSPDGKKISWTQWYHPDMPWEGGMVYVADVTVQGDALSVSNTKHVAGEKVNVAAGYATWASDNTLIFINDVSGYMNPWRYDYASGKAKAIFATPVDEDFGFPMWVLNFFPYAILDGAGKTGLFTAIKEGRYVFYTVDLEGCIAPTLIPSPFAVIESLVTVDKKTGLVAFSGQKTTEKTSIVQCSLSDLRDGNFKVLKAPKKDSDSKDKLPTDIISEPQPMTLKVGSNEEPLHVVYYPPFNPAYEGSSIDGEKPPCVVNVHGGPTALTTQGLNWGKQYFTSRGWAWYVHFHLSGSLTQNMTFRLDVNYGGSSGYGREYISRLASSWGLVDVADCINSASILSSAPHFLIDPKRAVIRGGSAGGFTVLASLSIAELVGKSNGFFAAATSLYGVSDLEKLSEFTHKFESRYLDKLVGGTIAEVPEIYKQRSPVFHADKIVTPLLILQGEIDMVVPKDQAETIYKSIKERGGVVEYKLYPGEGHGWRQEANMRDAYERELGFYERVLGLKN</sequence>
<protein>
    <recommendedName>
        <fullName evidence="1">Peptidase S9 prolyl oligopeptidase catalytic domain-containing protein</fullName>
    </recommendedName>
</protein>
<dbReference type="InterPro" id="IPR029058">
    <property type="entry name" value="AB_hydrolase_fold"/>
</dbReference>
<evidence type="ECO:0000259" key="1">
    <source>
        <dbReference type="Pfam" id="PF00326"/>
    </source>
</evidence>
<keyword evidence="3" id="KW-1185">Reference proteome</keyword>
<dbReference type="InterPro" id="IPR011042">
    <property type="entry name" value="6-blade_b-propeller_TolB-like"/>
</dbReference>
<dbReference type="SUPFAM" id="SSF82171">
    <property type="entry name" value="DPP6 N-terminal domain-like"/>
    <property type="match status" value="1"/>
</dbReference>
<dbReference type="PANTHER" id="PTHR43056:SF5">
    <property type="entry name" value="PEPTIDASE S9 PROLYL OLIGOPEPTIDASE CATALYTIC DOMAIN-CONTAINING PROTEIN"/>
    <property type="match status" value="1"/>
</dbReference>
<dbReference type="InterPro" id="IPR001375">
    <property type="entry name" value="Peptidase_S9_cat"/>
</dbReference>
<dbReference type="Gene3D" id="2.120.10.30">
    <property type="entry name" value="TolB, C-terminal domain"/>
    <property type="match status" value="1"/>
</dbReference>
<dbReference type="PANTHER" id="PTHR43056">
    <property type="entry name" value="PEPTIDASE S9 PROLYL OLIGOPEPTIDASE"/>
    <property type="match status" value="1"/>
</dbReference>
<dbReference type="Gene3D" id="3.40.50.1820">
    <property type="entry name" value="alpha/beta hydrolase"/>
    <property type="match status" value="1"/>
</dbReference>
<dbReference type="AlphaFoldDB" id="A0A409VPI6"/>
<gene>
    <name evidence="2" type="ORF">CVT24_005066</name>
</gene>
<dbReference type="GO" id="GO:0006508">
    <property type="term" value="P:proteolysis"/>
    <property type="evidence" value="ECO:0007669"/>
    <property type="project" value="InterPro"/>
</dbReference>
<dbReference type="InterPro" id="IPR050585">
    <property type="entry name" value="Xaa-Pro_dipeptidyl-ppase/CocE"/>
</dbReference>
<dbReference type="Proteomes" id="UP000284842">
    <property type="component" value="Unassembled WGS sequence"/>
</dbReference>
<dbReference type="EMBL" id="NHTK01006013">
    <property type="protein sequence ID" value="PPQ68180.1"/>
    <property type="molecule type" value="Genomic_DNA"/>
</dbReference>
<dbReference type="GO" id="GO:0008236">
    <property type="term" value="F:serine-type peptidase activity"/>
    <property type="evidence" value="ECO:0007669"/>
    <property type="project" value="InterPro"/>
</dbReference>